<proteinExistence type="predicted"/>
<dbReference type="SUPFAM" id="SSF55729">
    <property type="entry name" value="Acyl-CoA N-acyltransferases (Nat)"/>
    <property type="match status" value="1"/>
</dbReference>
<dbReference type="InterPro" id="IPR000182">
    <property type="entry name" value="GNAT_dom"/>
</dbReference>
<dbReference type="AlphaFoldDB" id="A0A0F9PRJ0"/>
<evidence type="ECO:0000259" key="1">
    <source>
        <dbReference type="PROSITE" id="PS51186"/>
    </source>
</evidence>
<comment type="caution">
    <text evidence="2">The sequence shown here is derived from an EMBL/GenBank/DDBJ whole genome shotgun (WGS) entry which is preliminary data.</text>
</comment>
<dbReference type="Gene3D" id="3.40.630.30">
    <property type="match status" value="1"/>
</dbReference>
<organism evidence="2">
    <name type="scientific">marine sediment metagenome</name>
    <dbReference type="NCBI Taxonomy" id="412755"/>
    <lineage>
        <taxon>unclassified sequences</taxon>
        <taxon>metagenomes</taxon>
        <taxon>ecological metagenomes</taxon>
    </lineage>
</organism>
<reference evidence="2" key="1">
    <citation type="journal article" date="2015" name="Nature">
        <title>Complex archaea that bridge the gap between prokaryotes and eukaryotes.</title>
        <authorList>
            <person name="Spang A."/>
            <person name="Saw J.H."/>
            <person name="Jorgensen S.L."/>
            <person name="Zaremba-Niedzwiedzka K."/>
            <person name="Martijn J."/>
            <person name="Lind A.E."/>
            <person name="van Eijk R."/>
            <person name="Schleper C."/>
            <person name="Guy L."/>
            <person name="Ettema T.J."/>
        </authorList>
    </citation>
    <scope>NUCLEOTIDE SEQUENCE</scope>
</reference>
<dbReference type="PROSITE" id="PS51186">
    <property type="entry name" value="GNAT"/>
    <property type="match status" value="1"/>
</dbReference>
<dbReference type="Pfam" id="PF00583">
    <property type="entry name" value="Acetyltransf_1"/>
    <property type="match status" value="1"/>
</dbReference>
<gene>
    <name evidence="2" type="ORF">LCGC14_0794460</name>
</gene>
<dbReference type="EMBL" id="LAZR01002110">
    <property type="protein sequence ID" value="KKN34355.1"/>
    <property type="molecule type" value="Genomic_DNA"/>
</dbReference>
<name>A0A0F9PRJ0_9ZZZZ</name>
<sequence>MIRQATPDDLPRIIEMGRTFLLDGPYKDIIEDNPEVPLALAEKLVTNPQARILVEEQDNKLVGVFCFLLYPHYYSGLMTAGELIWYVEPEARKTMAGLRLKWAAEKLAKELGAVQMQLTCPPDQDALFSRLSGYVRVETGYQRRL</sequence>
<dbReference type="InterPro" id="IPR016181">
    <property type="entry name" value="Acyl_CoA_acyltransferase"/>
</dbReference>
<dbReference type="GO" id="GO:0016747">
    <property type="term" value="F:acyltransferase activity, transferring groups other than amino-acyl groups"/>
    <property type="evidence" value="ECO:0007669"/>
    <property type="project" value="InterPro"/>
</dbReference>
<accession>A0A0F9PRJ0</accession>
<protein>
    <recommendedName>
        <fullName evidence="1">N-acetyltransferase domain-containing protein</fullName>
    </recommendedName>
</protein>
<evidence type="ECO:0000313" key="2">
    <source>
        <dbReference type="EMBL" id="KKN34355.1"/>
    </source>
</evidence>
<feature type="domain" description="N-acetyltransferase" evidence="1">
    <location>
        <begin position="1"/>
        <end position="145"/>
    </location>
</feature>